<evidence type="ECO:0000256" key="8">
    <source>
        <dbReference type="ARBA" id="ARBA00022842"/>
    </source>
</evidence>
<proteinExistence type="inferred from homology"/>
<reference evidence="12" key="1">
    <citation type="journal article" date="2017" name="Biotechnol. Biofuels">
        <title>Evaluation of environmental bacterial communities as a factor affecting the growth of duckweed Lemna minor.</title>
        <authorList>
            <person name="Ishizawa H."/>
            <person name="Kuroda M."/>
            <person name="Morikawa M."/>
            <person name="Ike M."/>
        </authorList>
    </citation>
    <scope>NUCLEOTIDE SEQUENCE [LARGE SCALE GENOMIC DNA]</scope>
    <source>
        <strain evidence="12">M6</strain>
    </source>
</reference>
<dbReference type="InterPro" id="IPR023198">
    <property type="entry name" value="PGP-like_dom2"/>
</dbReference>
<accession>A0A3G9G7V1</accession>
<comment type="function">
    <text evidence="10">Specifically catalyzes the dephosphorylation of 2-phosphoglycolate. Is involved in the dissimilation of the intracellular 2-phosphoglycolate formed during the DNA repair of 3'-phosphoglycolate ends, a major class of DNA lesions induced by oxidative stress.</text>
</comment>
<feature type="active site" description="Nucleophile" evidence="10">
    <location>
        <position position="15"/>
    </location>
</feature>
<dbReference type="GO" id="GO:0006281">
    <property type="term" value="P:DNA repair"/>
    <property type="evidence" value="ECO:0007669"/>
    <property type="project" value="TreeGrafter"/>
</dbReference>
<dbReference type="Pfam" id="PF13419">
    <property type="entry name" value="HAD_2"/>
    <property type="match status" value="1"/>
</dbReference>
<dbReference type="InterPro" id="IPR023214">
    <property type="entry name" value="HAD_sf"/>
</dbReference>
<keyword evidence="8 10" id="KW-0460">Magnesium</keyword>
<evidence type="ECO:0000256" key="5">
    <source>
        <dbReference type="ARBA" id="ARBA00013078"/>
    </source>
</evidence>
<dbReference type="InterPro" id="IPR037512">
    <property type="entry name" value="PGPase_prok"/>
</dbReference>
<dbReference type="Gene3D" id="1.10.150.240">
    <property type="entry name" value="Putative phosphatase, domain 2"/>
    <property type="match status" value="1"/>
</dbReference>
<dbReference type="GO" id="GO:0008967">
    <property type="term" value="F:phosphoglycolate phosphatase activity"/>
    <property type="evidence" value="ECO:0007669"/>
    <property type="project" value="UniProtKB-UniRule"/>
</dbReference>
<dbReference type="InterPro" id="IPR006439">
    <property type="entry name" value="HAD-SF_hydro_IA"/>
</dbReference>
<dbReference type="InterPro" id="IPR036412">
    <property type="entry name" value="HAD-like_sf"/>
</dbReference>
<dbReference type="EC" id="3.1.3.18" evidence="5 10"/>
<evidence type="ECO:0000256" key="9">
    <source>
        <dbReference type="ARBA" id="ARBA00023277"/>
    </source>
</evidence>
<evidence type="ECO:0000256" key="2">
    <source>
        <dbReference type="ARBA" id="ARBA00001946"/>
    </source>
</evidence>
<reference evidence="12" key="2">
    <citation type="journal article" date="2017" name="Plant Physiol. Biochem.">
        <title>Differential oxidative and antioxidative response of duckweed Lemna minor toward plant growth promoting/inhibiting bacteria.</title>
        <authorList>
            <person name="Ishizawa H."/>
            <person name="Kuroda M."/>
            <person name="Morikawa M."/>
            <person name="Ike M."/>
        </authorList>
    </citation>
    <scope>NUCLEOTIDE SEQUENCE [LARGE SCALE GENOMIC DNA]</scope>
    <source>
        <strain evidence="12">M6</strain>
    </source>
</reference>
<keyword evidence="6 10" id="KW-0479">Metal-binding</keyword>
<evidence type="ECO:0000256" key="6">
    <source>
        <dbReference type="ARBA" id="ARBA00022723"/>
    </source>
</evidence>
<dbReference type="InterPro" id="IPR050155">
    <property type="entry name" value="HAD-like_hydrolase_sf"/>
</dbReference>
<dbReference type="InterPro" id="IPR041492">
    <property type="entry name" value="HAD_2"/>
</dbReference>
<dbReference type="GO" id="GO:0005829">
    <property type="term" value="C:cytosol"/>
    <property type="evidence" value="ECO:0007669"/>
    <property type="project" value="TreeGrafter"/>
</dbReference>
<evidence type="ECO:0000256" key="10">
    <source>
        <dbReference type="HAMAP-Rule" id="MF_00495"/>
    </source>
</evidence>
<comment type="pathway">
    <text evidence="3 10">Organic acid metabolism; glycolate biosynthesis; glycolate from 2-phosphoglycolate: step 1/1.</text>
</comment>
<dbReference type="HAMAP" id="MF_00495">
    <property type="entry name" value="GPH_hydrolase_bact"/>
    <property type="match status" value="1"/>
</dbReference>
<comment type="similarity">
    <text evidence="4 10">Belongs to the HAD-like hydrolase superfamily. CbbY/CbbZ/Gph/YieH family.</text>
</comment>
<dbReference type="PANTHER" id="PTHR43434:SF1">
    <property type="entry name" value="PHOSPHOGLYCOLATE PHOSPHATASE"/>
    <property type="match status" value="1"/>
</dbReference>
<comment type="cofactor">
    <cofactor evidence="2 10">
        <name>Mg(2+)</name>
        <dbReference type="ChEBI" id="CHEBI:18420"/>
    </cofactor>
</comment>
<gene>
    <name evidence="11" type="ORF">EM6_0959</name>
</gene>
<dbReference type="PANTHER" id="PTHR43434">
    <property type="entry name" value="PHOSPHOGLYCOLATE PHOSPHATASE"/>
    <property type="match status" value="1"/>
</dbReference>
<dbReference type="UniPathway" id="UPA00865">
    <property type="reaction ID" value="UER00834"/>
</dbReference>
<comment type="catalytic activity">
    <reaction evidence="1 10">
        <text>2-phosphoglycolate + H2O = glycolate + phosphate</text>
        <dbReference type="Rhea" id="RHEA:14369"/>
        <dbReference type="ChEBI" id="CHEBI:15377"/>
        <dbReference type="ChEBI" id="CHEBI:29805"/>
        <dbReference type="ChEBI" id="CHEBI:43474"/>
        <dbReference type="ChEBI" id="CHEBI:58033"/>
        <dbReference type="EC" id="3.1.3.18"/>
    </reaction>
</comment>
<name>A0A3G9G7V1_9CAUL</name>
<feature type="binding site" evidence="10">
    <location>
        <position position="15"/>
    </location>
    <ligand>
        <name>Mg(2+)</name>
        <dbReference type="ChEBI" id="CHEBI:18420"/>
    </ligand>
</feature>
<evidence type="ECO:0000313" key="11">
    <source>
        <dbReference type="EMBL" id="BBF80379.1"/>
    </source>
</evidence>
<dbReference type="GO" id="GO:0046295">
    <property type="term" value="P:glycolate biosynthetic process"/>
    <property type="evidence" value="ECO:0007669"/>
    <property type="project" value="UniProtKB-UniRule"/>
</dbReference>
<evidence type="ECO:0000256" key="1">
    <source>
        <dbReference type="ARBA" id="ARBA00000830"/>
    </source>
</evidence>
<dbReference type="PRINTS" id="PR00413">
    <property type="entry name" value="HADHALOGNASE"/>
</dbReference>
<evidence type="ECO:0000256" key="4">
    <source>
        <dbReference type="ARBA" id="ARBA00006171"/>
    </source>
</evidence>
<evidence type="ECO:0000256" key="3">
    <source>
        <dbReference type="ARBA" id="ARBA00004818"/>
    </source>
</evidence>
<dbReference type="SUPFAM" id="SSF56784">
    <property type="entry name" value="HAD-like"/>
    <property type="match status" value="1"/>
</dbReference>
<dbReference type="RefSeq" id="WP_126420683.1">
    <property type="nucleotide sequence ID" value="NZ_AP018827.1"/>
</dbReference>
<keyword evidence="7 10" id="KW-0378">Hydrolase</keyword>
<evidence type="ECO:0000313" key="12">
    <source>
        <dbReference type="Proteomes" id="UP000278756"/>
    </source>
</evidence>
<organism evidence="11 12">
    <name type="scientific">Asticcacaulis excentricus</name>
    <dbReference type="NCBI Taxonomy" id="78587"/>
    <lineage>
        <taxon>Bacteria</taxon>
        <taxon>Pseudomonadati</taxon>
        <taxon>Pseudomonadota</taxon>
        <taxon>Alphaproteobacteria</taxon>
        <taxon>Caulobacterales</taxon>
        <taxon>Caulobacteraceae</taxon>
        <taxon>Asticcacaulis</taxon>
    </lineage>
</organism>
<sequence length="228" mass="24247">MTTLPDLSGYGIAFDLDGTLVETAPDIIGTLNAILAEYDVPPFPYEAARSLVGRGARSLIQRGFAAANVPLSEEAELPMVGRFLDLYRDRIDQESHAFPGLEAALDQLSAAGATLAVCTNKPTALSELLLTRLGLIGRFGSVRGADSVPLKKPDADHLKACADDLNLPLEKMLLIGDSETDYLTAQNAGVPCVLVSFGYCDTPMEAMSPAALIDHFDELPTAIASILR</sequence>
<dbReference type="EMBL" id="AP018827">
    <property type="protein sequence ID" value="BBF80379.1"/>
    <property type="molecule type" value="Genomic_DNA"/>
</dbReference>
<dbReference type="OrthoDB" id="9793014at2"/>
<feature type="binding site" evidence="10">
    <location>
        <position position="177"/>
    </location>
    <ligand>
        <name>Mg(2+)</name>
        <dbReference type="ChEBI" id="CHEBI:18420"/>
    </ligand>
</feature>
<dbReference type="SFLD" id="SFLDG01129">
    <property type="entry name" value="C1.5:_HAD__Beta-PGM__Phosphata"/>
    <property type="match status" value="1"/>
</dbReference>
<dbReference type="AlphaFoldDB" id="A0A3G9G7V1"/>
<dbReference type="SFLD" id="SFLDS00003">
    <property type="entry name" value="Haloacid_Dehalogenase"/>
    <property type="match status" value="1"/>
</dbReference>
<feature type="binding site" evidence="10">
    <location>
        <position position="17"/>
    </location>
    <ligand>
        <name>Mg(2+)</name>
        <dbReference type="ChEBI" id="CHEBI:18420"/>
    </ligand>
</feature>
<dbReference type="GO" id="GO:0046872">
    <property type="term" value="F:metal ion binding"/>
    <property type="evidence" value="ECO:0007669"/>
    <property type="project" value="UniProtKB-KW"/>
</dbReference>
<keyword evidence="9 10" id="KW-0119">Carbohydrate metabolism</keyword>
<dbReference type="Gene3D" id="3.40.50.1000">
    <property type="entry name" value="HAD superfamily/HAD-like"/>
    <property type="match status" value="1"/>
</dbReference>
<dbReference type="Proteomes" id="UP000278756">
    <property type="component" value="Chromosome 1"/>
</dbReference>
<protein>
    <recommendedName>
        <fullName evidence="5 10">Phosphoglycolate phosphatase</fullName>
        <shortName evidence="10">PGP</shortName>
        <shortName evidence="10">PGPase</shortName>
        <ecNumber evidence="5 10">3.1.3.18</ecNumber>
    </recommendedName>
</protein>
<dbReference type="NCBIfam" id="TIGR01549">
    <property type="entry name" value="HAD-SF-IA-v1"/>
    <property type="match status" value="1"/>
</dbReference>
<dbReference type="GO" id="GO:0005975">
    <property type="term" value="P:carbohydrate metabolic process"/>
    <property type="evidence" value="ECO:0007669"/>
    <property type="project" value="InterPro"/>
</dbReference>
<evidence type="ECO:0000256" key="7">
    <source>
        <dbReference type="ARBA" id="ARBA00022801"/>
    </source>
</evidence>